<protein>
    <recommendedName>
        <fullName evidence="2">N-formylglutamate deformylase</fullName>
    </recommendedName>
</protein>
<proteinExistence type="predicted"/>
<dbReference type="SUPFAM" id="SSF53187">
    <property type="entry name" value="Zn-dependent exopeptidases"/>
    <property type="match status" value="1"/>
</dbReference>
<comment type="caution">
    <text evidence="1">The sequence shown here is derived from an EMBL/GenBank/DDBJ whole genome shotgun (WGS) entry which is preliminary data.</text>
</comment>
<dbReference type="Gene3D" id="3.40.630.40">
    <property type="entry name" value="Zn-dependent exopeptidases"/>
    <property type="match status" value="1"/>
</dbReference>
<dbReference type="NCBIfam" id="TIGR02017">
    <property type="entry name" value="hutG_amidohyd"/>
    <property type="match status" value="1"/>
</dbReference>
<dbReference type="InterPro" id="IPR010247">
    <property type="entry name" value="HutG_amidohyd"/>
</dbReference>
<name>A0A0F9R7J1_9ZZZZ</name>
<evidence type="ECO:0000313" key="1">
    <source>
        <dbReference type="EMBL" id="KKN52530.1"/>
    </source>
</evidence>
<dbReference type="Pfam" id="PF05013">
    <property type="entry name" value="FGase"/>
    <property type="match status" value="1"/>
</dbReference>
<evidence type="ECO:0008006" key="2">
    <source>
        <dbReference type="Google" id="ProtNLM"/>
    </source>
</evidence>
<dbReference type="InterPro" id="IPR007709">
    <property type="entry name" value="N-FG_amidohydro"/>
</dbReference>
<organism evidence="1">
    <name type="scientific">marine sediment metagenome</name>
    <dbReference type="NCBI Taxonomy" id="412755"/>
    <lineage>
        <taxon>unclassified sequences</taxon>
        <taxon>metagenomes</taxon>
        <taxon>ecological metagenomes</taxon>
    </lineage>
</organism>
<reference evidence="1" key="1">
    <citation type="journal article" date="2015" name="Nature">
        <title>Complex archaea that bridge the gap between prokaryotes and eukaryotes.</title>
        <authorList>
            <person name="Spang A."/>
            <person name="Saw J.H."/>
            <person name="Jorgensen S.L."/>
            <person name="Zaremba-Niedzwiedzka K."/>
            <person name="Martijn J."/>
            <person name="Lind A.E."/>
            <person name="van Eijk R."/>
            <person name="Schleper C."/>
            <person name="Guy L."/>
            <person name="Ettema T.J."/>
        </authorList>
    </citation>
    <scope>NUCLEOTIDE SEQUENCE</scope>
</reference>
<sequence length="269" mass="30603">MIDDENDSVNEIFKLKRGSSKLIVSMPHVGTQLPEWLIPRLTTQALKLPDTDWYLEELYDFLQDLDVTVIVANYSRYVVDLNRSTDDKSLYPGSNVTGLCPTDTFSSELIYQQEKSLITTEIKDRLQGFWHPYHDALTAEINRVQSLHGEVILWDAHSIRSEVPRFFAGELPHLNLGTADGTTCQQALLDKVIDVIKSNANYSWVANGRFKGGFITRHYGQPSMGINTLQLEIAMRCYMDEENLHPSFDNDKAQSLKSLLKAMMQSLLD</sequence>
<dbReference type="AlphaFoldDB" id="A0A0F9R7J1"/>
<gene>
    <name evidence="1" type="ORF">LCGC14_0611740</name>
</gene>
<accession>A0A0F9R7J1</accession>
<dbReference type="EMBL" id="LAZR01001015">
    <property type="protein sequence ID" value="KKN52530.1"/>
    <property type="molecule type" value="Genomic_DNA"/>
</dbReference>